<dbReference type="Pfam" id="PF13041">
    <property type="entry name" value="PPR_2"/>
    <property type="match status" value="1"/>
</dbReference>
<dbReference type="GO" id="GO:0003723">
    <property type="term" value="F:RNA binding"/>
    <property type="evidence" value="ECO:0007669"/>
    <property type="project" value="InterPro"/>
</dbReference>
<dbReference type="NCBIfam" id="TIGR00756">
    <property type="entry name" value="PPR"/>
    <property type="match status" value="5"/>
</dbReference>
<sequence>MLAGFSFRKLYLLARDCASMSQAKQILAQVFQNGIFNLPSCVSAIISYSATSPQPDLHLATLLLAYLEQPTAFAYNSIIRGFTNTNHPTQAFLFYLQMNREKPMCDNFTFPFVAKACALLLAVETGRAVHGQVLRIGFCSDPFIRSSLVKMYAEFGDTDTAREIFDETTARDSVLWNSMISGYLDCGLLEPARDLFEKMPNKKVETFNAMMGGYVKLGRLENARQVFENMTQRDVVSWNTMIGATARSGSVEAARKLFSDAPERNISTWSAIISGFTQSSQFQASLEMFKEMLAEELRPGQAILVSVISSCAHLGALEQGGWVHNFIEKLGIELDDILGSSLIDMYAKCGNLHGAILVFDKIGKKDVCSWTALIYGHAIHGHSLKALELFSEMEKMGTRPNAITFIAVLCACSHAGLVNVGKEVFSRMDQVYNIKPSIEHFTCLVDLLSRANLLEEALDLIKRMPMDPDASLLGALLSGFKMHGRSWTGSELWGKQLPQLGRLDLSGSASYVLMSNLYASLKQWDEVAQMRKVMAGMGVKKIPGCSSIDVDNVVHEFLAGGSIHPESTRIYEMLYQIYREMGLQDI</sequence>
<dbReference type="Proteomes" id="UP000825729">
    <property type="component" value="Unassembled WGS sequence"/>
</dbReference>
<dbReference type="PANTHER" id="PTHR47926:SF452">
    <property type="entry name" value="PENTATRICOPEPTIDE REPEAT-CONTAINING PROTEIN"/>
    <property type="match status" value="1"/>
</dbReference>
<dbReference type="FunFam" id="1.25.40.10:FF:000184">
    <property type="entry name" value="Pentatricopeptide repeat-containing protein, chloroplastic"/>
    <property type="match status" value="1"/>
</dbReference>
<gene>
    <name evidence="3" type="ORF">H6P81_013026</name>
</gene>
<feature type="repeat" description="PPR" evidence="2">
    <location>
        <begin position="172"/>
        <end position="206"/>
    </location>
</feature>
<dbReference type="SUPFAM" id="SSF48452">
    <property type="entry name" value="TPR-like"/>
    <property type="match status" value="1"/>
</dbReference>
<dbReference type="PROSITE" id="PS51375">
    <property type="entry name" value="PPR"/>
    <property type="match status" value="4"/>
</dbReference>
<dbReference type="PANTHER" id="PTHR47926">
    <property type="entry name" value="PENTATRICOPEPTIDE REPEAT-CONTAINING PROTEIN"/>
    <property type="match status" value="1"/>
</dbReference>
<dbReference type="EMBL" id="JAINDJ010000005">
    <property type="protein sequence ID" value="KAG9446898.1"/>
    <property type="molecule type" value="Genomic_DNA"/>
</dbReference>
<dbReference type="Pfam" id="PF01535">
    <property type="entry name" value="PPR"/>
    <property type="match status" value="6"/>
</dbReference>
<keyword evidence="1" id="KW-0677">Repeat</keyword>
<name>A0AAV7EI56_ARIFI</name>
<evidence type="ECO:0000313" key="4">
    <source>
        <dbReference type="Proteomes" id="UP000825729"/>
    </source>
</evidence>
<dbReference type="InterPro" id="IPR011990">
    <property type="entry name" value="TPR-like_helical_dom_sf"/>
</dbReference>
<feature type="repeat" description="PPR" evidence="2">
    <location>
        <begin position="265"/>
        <end position="299"/>
    </location>
</feature>
<evidence type="ECO:0000256" key="2">
    <source>
        <dbReference type="PROSITE-ProRule" id="PRU00708"/>
    </source>
</evidence>
<dbReference type="InterPro" id="IPR002885">
    <property type="entry name" value="PPR_rpt"/>
</dbReference>
<dbReference type="Gene3D" id="1.25.40.10">
    <property type="entry name" value="Tetratricopeptide repeat domain"/>
    <property type="match status" value="4"/>
</dbReference>
<dbReference type="FunFam" id="1.25.40.10:FF:000344">
    <property type="entry name" value="Pentatricopeptide repeat-containing protein"/>
    <property type="match status" value="1"/>
</dbReference>
<dbReference type="GO" id="GO:0009451">
    <property type="term" value="P:RNA modification"/>
    <property type="evidence" value="ECO:0007669"/>
    <property type="project" value="InterPro"/>
</dbReference>
<feature type="repeat" description="PPR" evidence="2">
    <location>
        <begin position="234"/>
        <end position="264"/>
    </location>
</feature>
<dbReference type="InterPro" id="IPR046848">
    <property type="entry name" value="E_motif"/>
</dbReference>
<accession>A0AAV7EI56</accession>
<organism evidence="3 4">
    <name type="scientific">Aristolochia fimbriata</name>
    <name type="common">White veined hardy Dutchman's pipe vine</name>
    <dbReference type="NCBI Taxonomy" id="158543"/>
    <lineage>
        <taxon>Eukaryota</taxon>
        <taxon>Viridiplantae</taxon>
        <taxon>Streptophyta</taxon>
        <taxon>Embryophyta</taxon>
        <taxon>Tracheophyta</taxon>
        <taxon>Spermatophyta</taxon>
        <taxon>Magnoliopsida</taxon>
        <taxon>Magnoliidae</taxon>
        <taxon>Piperales</taxon>
        <taxon>Aristolochiaceae</taxon>
        <taxon>Aristolochia</taxon>
    </lineage>
</organism>
<evidence type="ECO:0000256" key="1">
    <source>
        <dbReference type="ARBA" id="ARBA00022737"/>
    </source>
</evidence>
<keyword evidence="4" id="KW-1185">Reference proteome</keyword>
<dbReference type="Pfam" id="PF20431">
    <property type="entry name" value="E_motif"/>
    <property type="match status" value="1"/>
</dbReference>
<protein>
    <recommendedName>
        <fullName evidence="5">Chlororespiratory reduction 4</fullName>
    </recommendedName>
</protein>
<evidence type="ECO:0008006" key="5">
    <source>
        <dbReference type="Google" id="ProtNLM"/>
    </source>
</evidence>
<proteinExistence type="predicted"/>
<dbReference type="AlphaFoldDB" id="A0AAV7EI56"/>
<evidence type="ECO:0000313" key="3">
    <source>
        <dbReference type="EMBL" id="KAG9446898.1"/>
    </source>
</evidence>
<reference evidence="3 4" key="1">
    <citation type="submission" date="2021-07" db="EMBL/GenBank/DDBJ databases">
        <title>The Aristolochia fimbriata genome: insights into angiosperm evolution, floral development and chemical biosynthesis.</title>
        <authorList>
            <person name="Jiao Y."/>
        </authorList>
    </citation>
    <scope>NUCLEOTIDE SEQUENCE [LARGE SCALE GENOMIC DNA]</scope>
    <source>
        <strain evidence="3">IBCAS-2021</strain>
        <tissue evidence="3">Leaf</tissue>
    </source>
</reference>
<dbReference type="InterPro" id="IPR046960">
    <property type="entry name" value="PPR_At4g14850-like_plant"/>
</dbReference>
<comment type="caution">
    <text evidence="3">The sequence shown here is derived from an EMBL/GenBank/DDBJ whole genome shotgun (WGS) entry which is preliminary data.</text>
</comment>
<feature type="repeat" description="PPR" evidence="2">
    <location>
        <begin position="366"/>
        <end position="400"/>
    </location>
</feature>